<gene>
    <name evidence="1" type="ORF">SAMN05443244_3402</name>
</gene>
<reference evidence="1 2" key="1">
    <citation type="submission" date="2016-10" db="EMBL/GenBank/DDBJ databases">
        <authorList>
            <person name="de Groot N.N."/>
        </authorList>
    </citation>
    <scope>NUCLEOTIDE SEQUENCE [LARGE SCALE GENOMIC DNA]</scope>
    <source>
        <strain evidence="1 2">AB35.6</strain>
    </source>
</reference>
<dbReference type="Proteomes" id="UP000182409">
    <property type="component" value="Unassembled WGS sequence"/>
</dbReference>
<dbReference type="InterPro" id="IPR006311">
    <property type="entry name" value="TAT_signal"/>
</dbReference>
<name>A0A1H4SBB7_9BACT</name>
<dbReference type="Gene3D" id="3.40.720.10">
    <property type="entry name" value="Alkaline Phosphatase, subunit A"/>
    <property type="match status" value="1"/>
</dbReference>
<proteinExistence type="predicted"/>
<evidence type="ECO:0000313" key="1">
    <source>
        <dbReference type="EMBL" id="SEC41452.1"/>
    </source>
</evidence>
<dbReference type="SUPFAM" id="SSF53649">
    <property type="entry name" value="Alkaline phosphatase-like"/>
    <property type="match status" value="1"/>
</dbReference>
<evidence type="ECO:0000313" key="2">
    <source>
        <dbReference type="Proteomes" id="UP000182409"/>
    </source>
</evidence>
<dbReference type="PROSITE" id="PS51318">
    <property type="entry name" value="TAT"/>
    <property type="match status" value="1"/>
</dbReference>
<dbReference type="EMBL" id="FNSD01000001">
    <property type="protein sequence ID" value="SEC41452.1"/>
    <property type="molecule type" value="Genomic_DNA"/>
</dbReference>
<protein>
    <submittedName>
        <fullName evidence="1">Uncharacterized protein</fullName>
    </submittedName>
</protein>
<dbReference type="InterPro" id="IPR017850">
    <property type="entry name" value="Alkaline_phosphatase_core_sf"/>
</dbReference>
<accession>A0A1H4SBB7</accession>
<organism evidence="1 2">
    <name type="scientific">Terriglobus roseus</name>
    <dbReference type="NCBI Taxonomy" id="392734"/>
    <lineage>
        <taxon>Bacteria</taxon>
        <taxon>Pseudomonadati</taxon>
        <taxon>Acidobacteriota</taxon>
        <taxon>Terriglobia</taxon>
        <taxon>Terriglobales</taxon>
        <taxon>Acidobacteriaceae</taxon>
        <taxon>Terriglobus</taxon>
    </lineage>
</organism>
<sequence>MGSPYSHLSQSVAGSRRRFLQGAIGTLSAATVSCGLSAQALPLLRPSQKTIVVTFGGGARDEETFSEDGQENIPNLLQTLLPQGTFFSQVVNAGILGHYVATASVVTGKYERFNNFIAQPPPNPTLFEYYRKGLKRPANDAWVIAPSNGFQRIGSSSHSSFGPGFGAGVILPKRLLQSALRSKGLVDGDQLSHLLQDSYEMPLYQPQQSSMDHEMHLDTLESTLKLSVQDFVQKARSLDSADELSIYVTRQLMKHLAPSLMMLTLHDMDVAHAGAYSLYVDAIQRADRLCADLWEMVQGDPEYKDRTTLYIMPDFGRDSDDDPTGNGFQHHRTGSAMARTTWMLILGPHIRQNTTVTRPVESIDLVPTIGYSLGFATGGDGRLLQEIL</sequence>
<dbReference type="AlphaFoldDB" id="A0A1H4SBB7"/>
<dbReference type="OrthoDB" id="9791578at2"/>